<protein>
    <submittedName>
        <fullName evidence="9">Protein kinase</fullName>
    </submittedName>
</protein>
<name>A0ABV2YFA1_9ACTN</name>
<feature type="compositionally biased region" description="Low complexity" evidence="6">
    <location>
        <begin position="429"/>
        <end position="442"/>
    </location>
</feature>
<keyword evidence="1" id="KW-0808">Transferase</keyword>
<sequence>MNGAGISADGMFKALEADDPTAVGGYRLTARLGAGGMGKVYLSHTPGGRPVALKVIRPEFAEDPEFRRRFAQEVRAAERVQGLYTAPVIDSDTQGPRPWLATAYVPGPTLASAVAEHGPLPAATVLLLTAGVAEALQVVHGAGIVHRDLKPSNVLLAGDGPRVIDFGIARAADSTALTGSGVTVGTPAFMSPEQAAGRTVGPRSDVFALGQVAAFAALGRAAHGEGPSHAVLYRIVHEEADLTGLPGELDELVRRCLAKDEQARPSLTEVLALCSAASDLTQLRRPEDWLPGPLTTAINRHYAAPAPLPSTGPGTAPAGESGRSAAPEQHPVTAPDLPRHPPTAVSAGLQAPATPPAGSAYAPTGTAPAYGSAPHTPHAPHTPAPAAAAPGHGPTAAAPAYGPTVTAPAYGAGPGTPAHGASPTPPPAHGSGWPAGPSAPGVTGPPPRRRRAGVVLGVLGGVLALAVAALAGYLGRGDAPSTDAGPKRTGAAAASGGATAPADPRDGTPREATTPDPEVHKGVNLPEGYHLVFSDEPLAPRYNNKDDLYFGCSFTDCHLGHYTTELVLLDKETEGSLEACKADTRFLPQTISVDRLSRGRQLCATTRSGLIALVTFVGRSPSSSSSHYVTLDVTVWRDAVPVEDS</sequence>
<dbReference type="InterPro" id="IPR017441">
    <property type="entry name" value="Protein_kinase_ATP_BS"/>
</dbReference>
<dbReference type="PANTHER" id="PTHR43289">
    <property type="entry name" value="MITOGEN-ACTIVATED PROTEIN KINASE KINASE KINASE 20-RELATED"/>
    <property type="match status" value="1"/>
</dbReference>
<comment type="caution">
    <text evidence="9">The sequence shown here is derived from an EMBL/GenBank/DDBJ whole genome shotgun (WGS) entry which is preliminary data.</text>
</comment>
<dbReference type="Pfam" id="PF00069">
    <property type="entry name" value="Pkinase"/>
    <property type="match status" value="1"/>
</dbReference>
<evidence type="ECO:0000256" key="1">
    <source>
        <dbReference type="ARBA" id="ARBA00022679"/>
    </source>
</evidence>
<dbReference type="EMBL" id="JBEZUR010000010">
    <property type="protein sequence ID" value="MEU3554405.1"/>
    <property type="molecule type" value="Genomic_DNA"/>
</dbReference>
<dbReference type="Proteomes" id="UP001550850">
    <property type="component" value="Unassembled WGS sequence"/>
</dbReference>
<evidence type="ECO:0000256" key="7">
    <source>
        <dbReference type="SAM" id="Phobius"/>
    </source>
</evidence>
<dbReference type="Gene3D" id="1.10.510.10">
    <property type="entry name" value="Transferase(Phosphotransferase) domain 1"/>
    <property type="match status" value="1"/>
</dbReference>
<organism evidence="9 10">
    <name type="scientific">Streptomyces fragilis</name>
    <dbReference type="NCBI Taxonomy" id="67301"/>
    <lineage>
        <taxon>Bacteria</taxon>
        <taxon>Bacillati</taxon>
        <taxon>Actinomycetota</taxon>
        <taxon>Actinomycetes</taxon>
        <taxon>Kitasatosporales</taxon>
        <taxon>Streptomycetaceae</taxon>
        <taxon>Streptomyces</taxon>
    </lineage>
</organism>
<dbReference type="PROSITE" id="PS00107">
    <property type="entry name" value="PROTEIN_KINASE_ATP"/>
    <property type="match status" value="1"/>
</dbReference>
<dbReference type="RefSeq" id="WP_108956594.1">
    <property type="nucleotide sequence ID" value="NZ_BEVZ01000008.1"/>
</dbReference>
<evidence type="ECO:0000313" key="10">
    <source>
        <dbReference type="Proteomes" id="UP001550850"/>
    </source>
</evidence>
<dbReference type="PROSITE" id="PS50011">
    <property type="entry name" value="PROTEIN_KINASE_DOM"/>
    <property type="match status" value="1"/>
</dbReference>
<evidence type="ECO:0000256" key="5">
    <source>
        <dbReference type="PROSITE-ProRule" id="PRU10141"/>
    </source>
</evidence>
<reference evidence="9 10" key="1">
    <citation type="submission" date="2024-06" db="EMBL/GenBank/DDBJ databases">
        <title>The Natural Products Discovery Center: Release of the First 8490 Sequenced Strains for Exploring Actinobacteria Biosynthetic Diversity.</title>
        <authorList>
            <person name="Kalkreuter E."/>
            <person name="Kautsar S.A."/>
            <person name="Yang D."/>
            <person name="Bader C.D."/>
            <person name="Teijaro C.N."/>
            <person name="Fluegel L."/>
            <person name="Davis C.M."/>
            <person name="Simpson J.R."/>
            <person name="Lauterbach L."/>
            <person name="Steele A.D."/>
            <person name="Gui C."/>
            <person name="Meng S."/>
            <person name="Li G."/>
            <person name="Viehrig K."/>
            <person name="Ye F."/>
            <person name="Su P."/>
            <person name="Kiefer A.F."/>
            <person name="Nichols A."/>
            <person name="Cepeda A.J."/>
            <person name="Yan W."/>
            <person name="Fan B."/>
            <person name="Jiang Y."/>
            <person name="Adhikari A."/>
            <person name="Zheng C.-J."/>
            <person name="Schuster L."/>
            <person name="Cowan T.M."/>
            <person name="Smanski M.J."/>
            <person name="Chevrette M.G."/>
            <person name="De Carvalho L.P.S."/>
            <person name="Shen B."/>
        </authorList>
    </citation>
    <scope>NUCLEOTIDE SEQUENCE [LARGE SCALE GENOMIC DNA]</scope>
    <source>
        <strain evidence="9 10">NPDC038104</strain>
    </source>
</reference>
<feature type="region of interest" description="Disordered" evidence="6">
    <location>
        <begin position="303"/>
        <end position="448"/>
    </location>
</feature>
<feature type="domain" description="Protein kinase" evidence="8">
    <location>
        <begin position="26"/>
        <end position="290"/>
    </location>
</feature>
<dbReference type="InterPro" id="IPR008271">
    <property type="entry name" value="Ser/Thr_kinase_AS"/>
</dbReference>
<evidence type="ECO:0000256" key="6">
    <source>
        <dbReference type="SAM" id="MobiDB-lite"/>
    </source>
</evidence>
<feature type="compositionally biased region" description="Low complexity" evidence="6">
    <location>
        <begin position="490"/>
        <end position="502"/>
    </location>
</feature>
<dbReference type="PANTHER" id="PTHR43289:SF34">
    <property type="entry name" value="SERINE_THREONINE-PROTEIN KINASE YBDM-RELATED"/>
    <property type="match status" value="1"/>
</dbReference>
<dbReference type="GO" id="GO:0016301">
    <property type="term" value="F:kinase activity"/>
    <property type="evidence" value="ECO:0007669"/>
    <property type="project" value="UniProtKB-KW"/>
</dbReference>
<keyword evidence="7" id="KW-1133">Transmembrane helix</keyword>
<proteinExistence type="predicted"/>
<keyword evidence="2 5" id="KW-0547">Nucleotide-binding</keyword>
<keyword evidence="7" id="KW-0812">Transmembrane</keyword>
<evidence type="ECO:0000313" key="9">
    <source>
        <dbReference type="EMBL" id="MEU3554405.1"/>
    </source>
</evidence>
<evidence type="ECO:0000256" key="4">
    <source>
        <dbReference type="ARBA" id="ARBA00022840"/>
    </source>
</evidence>
<dbReference type="PROSITE" id="PS00108">
    <property type="entry name" value="PROTEIN_KINASE_ST"/>
    <property type="match status" value="1"/>
</dbReference>
<dbReference type="InterPro" id="IPR011009">
    <property type="entry name" value="Kinase-like_dom_sf"/>
</dbReference>
<feature type="compositionally biased region" description="Low complexity" evidence="6">
    <location>
        <begin position="373"/>
        <end position="422"/>
    </location>
</feature>
<evidence type="ECO:0000256" key="3">
    <source>
        <dbReference type="ARBA" id="ARBA00022777"/>
    </source>
</evidence>
<dbReference type="SMART" id="SM00220">
    <property type="entry name" value="S_TKc"/>
    <property type="match status" value="1"/>
</dbReference>
<keyword evidence="7" id="KW-0472">Membrane</keyword>
<dbReference type="InterPro" id="IPR000719">
    <property type="entry name" value="Prot_kinase_dom"/>
</dbReference>
<feature type="binding site" evidence="5">
    <location>
        <position position="54"/>
    </location>
    <ligand>
        <name>ATP</name>
        <dbReference type="ChEBI" id="CHEBI:30616"/>
    </ligand>
</feature>
<keyword evidence="4 5" id="KW-0067">ATP-binding</keyword>
<feature type="region of interest" description="Disordered" evidence="6">
    <location>
        <begin position="479"/>
        <end position="523"/>
    </location>
</feature>
<gene>
    <name evidence="9" type="ORF">AB0E65_09315</name>
</gene>
<dbReference type="CDD" id="cd14014">
    <property type="entry name" value="STKc_PknB_like"/>
    <property type="match status" value="1"/>
</dbReference>
<evidence type="ECO:0000256" key="2">
    <source>
        <dbReference type="ARBA" id="ARBA00022741"/>
    </source>
</evidence>
<keyword evidence="3 9" id="KW-0418">Kinase</keyword>
<accession>A0ABV2YFA1</accession>
<keyword evidence="10" id="KW-1185">Reference proteome</keyword>
<feature type="transmembrane region" description="Helical" evidence="7">
    <location>
        <begin position="454"/>
        <end position="474"/>
    </location>
</feature>
<dbReference type="Gene3D" id="3.30.200.20">
    <property type="entry name" value="Phosphorylase Kinase, domain 1"/>
    <property type="match status" value="1"/>
</dbReference>
<evidence type="ECO:0000259" key="8">
    <source>
        <dbReference type="PROSITE" id="PS50011"/>
    </source>
</evidence>
<dbReference type="SUPFAM" id="SSF56112">
    <property type="entry name" value="Protein kinase-like (PK-like)"/>
    <property type="match status" value="1"/>
</dbReference>